<accession>A0ABR8A0J0</accession>
<reference evidence="1 2" key="1">
    <citation type="journal article" date="2020" name="ISME J.">
        <title>Comparative genomics reveals insights into cyanobacterial evolution and habitat adaptation.</title>
        <authorList>
            <person name="Chen M.Y."/>
            <person name="Teng W.K."/>
            <person name="Zhao L."/>
            <person name="Hu C.X."/>
            <person name="Zhou Y.K."/>
            <person name="Han B.P."/>
            <person name="Song L.R."/>
            <person name="Shu W.S."/>
        </authorList>
    </citation>
    <scope>NUCLEOTIDE SEQUENCE [LARGE SCALE GENOMIC DNA]</scope>
    <source>
        <strain evidence="1 2">FACHB-723</strain>
    </source>
</reference>
<name>A0ABR8A0J0_9CYAN</name>
<gene>
    <name evidence="1" type="ORF">H6F41_16640</name>
</gene>
<proteinExistence type="predicted"/>
<keyword evidence="2" id="KW-1185">Reference proteome</keyword>
<evidence type="ECO:0000313" key="2">
    <source>
        <dbReference type="Proteomes" id="UP000642094"/>
    </source>
</evidence>
<organism evidence="1 2">
    <name type="scientific">Pseudanabaena mucicola FACHB-723</name>
    <dbReference type="NCBI Taxonomy" id="2692860"/>
    <lineage>
        <taxon>Bacteria</taxon>
        <taxon>Bacillati</taxon>
        <taxon>Cyanobacteriota</taxon>
        <taxon>Cyanophyceae</taxon>
        <taxon>Pseudanabaenales</taxon>
        <taxon>Pseudanabaenaceae</taxon>
        <taxon>Pseudanabaena</taxon>
    </lineage>
</organism>
<evidence type="ECO:0000313" key="1">
    <source>
        <dbReference type="EMBL" id="MBD2189761.1"/>
    </source>
</evidence>
<dbReference type="Proteomes" id="UP000642094">
    <property type="component" value="Unassembled WGS sequence"/>
</dbReference>
<protein>
    <submittedName>
        <fullName evidence="1">Uncharacterized protein</fullName>
    </submittedName>
</protein>
<dbReference type="RefSeq" id="WP_190404580.1">
    <property type="nucleotide sequence ID" value="NZ_JACJQB010000051.1"/>
</dbReference>
<sequence length="83" mass="9417">MTQPLGYYGLKFEADIEAELMGLRDKPLLELLNDLVASVRFHTSFSTYCISADADEAIEALPKVQRLALVRWICTRIEAEEVK</sequence>
<comment type="caution">
    <text evidence="1">The sequence shown here is derived from an EMBL/GenBank/DDBJ whole genome shotgun (WGS) entry which is preliminary data.</text>
</comment>
<dbReference type="EMBL" id="JACJQB010000051">
    <property type="protein sequence ID" value="MBD2189761.1"/>
    <property type="molecule type" value="Genomic_DNA"/>
</dbReference>